<dbReference type="AlphaFoldDB" id="A0A0A9CFG4"/>
<name>A0A0A9CFG4_ARUDO</name>
<dbReference type="EMBL" id="GBRH01222841">
    <property type="protein sequence ID" value="JAD75054.1"/>
    <property type="molecule type" value="Transcribed_RNA"/>
</dbReference>
<reference evidence="2" key="2">
    <citation type="journal article" date="2015" name="Data Brief">
        <title>Shoot transcriptome of the giant reed, Arundo donax.</title>
        <authorList>
            <person name="Barrero R.A."/>
            <person name="Guerrero F.D."/>
            <person name="Moolhuijzen P."/>
            <person name="Goolsby J.A."/>
            <person name="Tidwell J."/>
            <person name="Bellgard S.E."/>
            <person name="Bellgard M.I."/>
        </authorList>
    </citation>
    <scope>NUCLEOTIDE SEQUENCE</scope>
    <source>
        <tissue evidence="2">Shoot tissue taken approximately 20 cm above the soil surface</tissue>
    </source>
</reference>
<reference evidence="2" key="1">
    <citation type="submission" date="2014-09" db="EMBL/GenBank/DDBJ databases">
        <authorList>
            <person name="Magalhaes I.L.F."/>
            <person name="Oliveira U."/>
            <person name="Santos F.R."/>
            <person name="Vidigal T.H.D.A."/>
            <person name="Brescovit A.D."/>
            <person name="Santos A.J."/>
        </authorList>
    </citation>
    <scope>NUCLEOTIDE SEQUENCE</scope>
    <source>
        <tissue evidence="2">Shoot tissue taken approximately 20 cm above the soil surface</tissue>
    </source>
</reference>
<evidence type="ECO:0000256" key="1">
    <source>
        <dbReference type="SAM" id="MobiDB-lite"/>
    </source>
</evidence>
<feature type="region of interest" description="Disordered" evidence="1">
    <location>
        <begin position="29"/>
        <end position="48"/>
    </location>
</feature>
<evidence type="ECO:0000313" key="2">
    <source>
        <dbReference type="EMBL" id="JAD75054.1"/>
    </source>
</evidence>
<organism evidence="2">
    <name type="scientific">Arundo donax</name>
    <name type="common">Giant reed</name>
    <name type="synonym">Donax arundinaceus</name>
    <dbReference type="NCBI Taxonomy" id="35708"/>
    <lineage>
        <taxon>Eukaryota</taxon>
        <taxon>Viridiplantae</taxon>
        <taxon>Streptophyta</taxon>
        <taxon>Embryophyta</taxon>
        <taxon>Tracheophyta</taxon>
        <taxon>Spermatophyta</taxon>
        <taxon>Magnoliopsida</taxon>
        <taxon>Liliopsida</taxon>
        <taxon>Poales</taxon>
        <taxon>Poaceae</taxon>
        <taxon>PACMAD clade</taxon>
        <taxon>Arundinoideae</taxon>
        <taxon>Arundineae</taxon>
        <taxon>Arundo</taxon>
    </lineage>
</organism>
<accession>A0A0A9CFG4</accession>
<sequence length="59" mass="6357">MSMYSHPLKKFQSLSGHKIWGVDVLSCSASSSPDQPQHEGFFASGPASSGFDLQLINSE</sequence>
<protein>
    <submittedName>
        <fullName evidence="2">Uncharacterized protein</fullName>
    </submittedName>
</protein>
<proteinExistence type="predicted"/>